<feature type="domain" description="L-Lysine epsilon oxidase N-terminal" evidence="1">
    <location>
        <begin position="11"/>
        <end position="94"/>
    </location>
</feature>
<evidence type="ECO:0000259" key="2">
    <source>
        <dbReference type="Pfam" id="PF18417"/>
    </source>
</evidence>
<comment type="caution">
    <text evidence="3">The sequence shown here is derived from an EMBL/GenBank/DDBJ whole genome shotgun (WGS) entry which is preliminary data.</text>
</comment>
<sequence>MLGNIKTFAIFPALNVARVRNSDEYYVSSEIPGVYVGNRNGRVKLQVAGFRIYGYDENGKNLGEIKLQKGVEITWTVVLANKKAAHQGFDGMYHNHKSVRNAGVLIITNYANNDYWYDDTSDSSVDAMVTIGDKNLENRGHDLDKLSNFLDSELEKKLCTPPGKDEDNYKDLRISILFCVQIPKDPATKFERNGQTYDYFMPSIFGDGGNASSGDLDTYLILTRGQYYFEKLCTDPFHQVKFFNKAALEWCVGDAFYPGIEMTYLAYEKDTFKDASNESEHDFRINSDVIQPGDINAYMALPWQANFNECVTNWWPAQRPDIVIPKEKYVSGN</sequence>
<dbReference type="EMBL" id="LLXI01000430">
    <property type="protein sequence ID" value="PKY46065.1"/>
    <property type="molecule type" value="Genomic_DNA"/>
</dbReference>
<protein>
    <submittedName>
        <fullName evidence="3">Uncharacterized protein</fullName>
    </submittedName>
</protein>
<evidence type="ECO:0000259" key="1">
    <source>
        <dbReference type="Pfam" id="PF17990"/>
    </source>
</evidence>
<name>A0A2I1GHF0_9GLOM</name>
<evidence type="ECO:0000313" key="3">
    <source>
        <dbReference type="EMBL" id="PKY46065.1"/>
    </source>
</evidence>
<organism evidence="3 4">
    <name type="scientific">Rhizophagus irregularis</name>
    <dbReference type="NCBI Taxonomy" id="588596"/>
    <lineage>
        <taxon>Eukaryota</taxon>
        <taxon>Fungi</taxon>
        <taxon>Fungi incertae sedis</taxon>
        <taxon>Mucoromycota</taxon>
        <taxon>Glomeromycotina</taxon>
        <taxon>Glomeromycetes</taxon>
        <taxon>Glomerales</taxon>
        <taxon>Glomeraceae</taxon>
        <taxon>Rhizophagus</taxon>
    </lineage>
</organism>
<dbReference type="Pfam" id="PF17990">
    <property type="entry name" value="LodA_N"/>
    <property type="match status" value="1"/>
</dbReference>
<dbReference type="Pfam" id="PF18417">
    <property type="entry name" value="LodA_C"/>
    <property type="match status" value="1"/>
</dbReference>
<feature type="domain" description="L-lysine epsilon oxidase C-terminal" evidence="2">
    <location>
        <begin position="238"/>
        <end position="322"/>
    </location>
</feature>
<dbReference type="InterPro" id="IPR041168">
    <property type="entry name" value="LodA_N"/>
</dbReference>
<evidence type="ECO:0000313" key="4">
    <source>
        <dbReference type="Proteomes" id="UP000234323"/>
    </source>
</evidence>
<gene>
    <name evidence="3" type="ORF">RhiirA4_420348</name>
</gene>
<proteinExistence type="predicted"/>
<reference evidence="3 4" key="1">
    <citation type="submission" date="2015-10" db="EMBL/GenBank/DDBJ databases">
        <title>Genome analyses suggest a sexual origin of heterokaryosis in a supposedly ancient asexual fungus.</title>
        <authorList>
            <person name="Ropars J."/>
            <person name="Sedzielewska K."/>
            <person name="Noel J."/>
            <person name="Charron P."/>
            <person name="Farinelli L."/>
            <person name="Marton T."/>
            <person name="Kruger M."/>
            <person name="Pelin A."/>
            <person name="Brachmann A."/>
            <person name="Corradi N."/>
        </authorList>
    </citation>
    <scope>NUCLEOTIDE SEQUENCE [LARGE SCALE GENOMIC DNA]</scope>
    <source>
        <strain evidence="3 4">A4</strain>
    </source>
</reference>
<dbReference type="Proteomes" id="UP000234323">
    <property type="component" value="Unassembled WGS sequence"/>
</dbReference>
<keyword evidence="4" id="KW-1185">Reference proteome</keyword>
<dbReference type="AlphaFoldDB" id="A0A2I1GHF0"/>
<accession>A0A2I1GHF0</accession>
<dbReference type="InterPro" id="IPR041173">
    <property type="entry name" value="LodA_C"/>
</dbReference>